<accession>A0A212CUK4</accession>
<feature type="compositionally biased region" description="Low complexity" evidence="1">
    <location>
        <begin position="23"/>
        <end position="38"/>
    </location>
</feature>
<evidence type="ECO:0000313" key="3">
    <source>
        <dbReference type="Proteomes" id="UP000242450"/>
    </source>
</evidence>
<organism evidence="2 3">
    <name type="scientific">Cervus elaphus hippelaphus</name>
    <name type="common">European red deer</name>
    <dbReference type="NCBI Taxonomy" id="46360"/>
    <lineage>
        <taxon>Eukaryota</taxon>
        <taxon>Metazoa</taxon>
        <taxon>Chordata</taxon>
        <taxon>Craniata</taxon>
        <taxon>Vertebrata</taxon>
        <taxon>Euteleostomi</taxon>
        <taxon>Mammalia</taxon>
        <taxon>Eutheria</taxon>
        <taxon>Laurasiatheria</taxon>
        <taxon>Artiodactyla</taxon>
        <taxon>Ruminantia</taxon>
        <taxon>Pecora</taxon>
        <taxon>Cervidae</taxon>
        <taxon>Cervinae</taxon>
        <taxon>Cervus</taxon>
    </lineage>
</organism>
<evidence type="ECO:0000256" key="1">
    <source>
        <dbReference type="SAM" id="MobiDB-lite"/>
    </source>
</evidence>
<protein>
    <submittedName>
        <fullName evidence="2">RPGRIP1</fullName>
    </submittedName>
</protein>
<gene>
    <name evidence="2" type="ORF">Celaphus_00006134</name>
</gene>
<dbReference type="AlphaFoldDB" id="A0A212CUK4"/>
<feature type="region of interest" description="Disordered" evidence="1">
    <location>
        <begin position="1"/>
        <end position="108"/>
    </location>
</feature>
<dbReference type="Proteomes" id="UP000242450">
    <property type="component" value="Chromosome 12"/>
</dbReference>
<proteinExistence type="predicted"/>
<dbReference type="OrthoDB" id="10649200at2759"/>
<sequence>MEAAGPTHRCPGSGVTSTSWIRGAWAPGYPAGPGLAQPSSHREAGGGRGVAPPRERRAGPGVFEAQSRPPPWQDHATSDRASPAAREPVQRRRSTSSGSKCQTSCLLGTGTEGGASEAGMMVSWPPTEAALGKANSLCLMMPYLGLENQTLKVGLVHGETSLLGQGATQERPILGPTLDKDLLGPTLDKDLLGPTLDKDLLGLTLDRDLLGPTLAQQHLLTLDQLHRVPTPDLGPTRLPHSQVPLEPTLLPAPMASLLDP</sequence>
<comment type="caution">
    <text evidence="2">The sequence shown here is derived from an EMBL/GenBank/DDBJ whole genome shotgun (WGS) entry which is preliminary data.</text>
</comment>
<name>A0A212CUK4_CEREH</name>
<dbReference type="EMBL" id="MKHE01000012">
    <property type="protein sequence ID" value="OWK09677.1"/>
    <property type="molecule type" value="Genomic_DNA"/>
</dbReference>
<keyword evidence="3" id="KW-1185">Reference proteome</keyword>
<evidence type="ECO:0000313" key="2">
    <source>
        <dbReference type="EMBL" id="OWK09677.1"/>
    </source>
</evidence>
<feature type="compositionally biased region" description="Polar residues" evidence="1">
    <location>
        <begin position="95"/>
        <end position="105"/>
    </location>
</feature>
<reference evidence="2 3" key="1">
    <citation type="journal article" date="2018" name="Mol. Genet. Genomics">
        <title>The red deer Cervus elaphus genome CerEla1.0: sequencing, annotating, genes, and chromosomes.</title>
        <authorList>
            <person name="Bana N.A."/>
            <person name="Nyiri A."/>
            <person name="Nagy J."/>
            <person name="Frank K."/>
            <person name="Nagy T."/>
            <person name="Steger V."/>
            <person name="Schiller M."/>
            <person name="Lakatos P."/>
            <person name="Sugar L."/>
            <person name="Horn P."/>
            <person name="Barta E."/>
            <person name="Orosz L."/>
        </authorList>
    </citation>
    <scope>NUCLEOTIDE SEQUENCE [LARGE SCALE GENOMIC DNA]</scope>
    <source>
        <strain evidence="2">Hungarian</strain>
    </source>
</reference>